<keyword evidence="1" id="KW-1185">Reference proteome</keyword>
<dbReference type="InterPro" id="IPR000048">
    <property type="entry name" value="IQ_motif_EF-hand-BS"/>
</dbReference>
<dbReference type="SMART" id="SM00015">
    <property type="entry name" value="IQ"/>
    <property type="match status" value="3"/>
</dbReference>
<dbReference type="Gene3D" id="1.20.5.190">
    <property type="match status" value="1"/>
</dbReference>
<sequence>MFRDMRTKPLGTRIQTTTMDTQTLASIHDVDFDNFSNETEIWDEQSEEEPKVERVLSRTELLIRDYMQFKAARRIQSAWRGYFYRQRQDLTVWAAITIQRWWRGFYVRHNFFNKIEDMLQRSIIEHYNRAAIKIQALFRGWWVRQTVHDVSSLRRMQRSAAEDLLNCIAFYLHHLQRTYSIPGVYSIRNSHCLSRVEKLLASMNYRFHNDRVRTVMSSRAALAEYQRKRFMLAARYTNVPYAGPNFTGICGPQHDDYVISTKDMDRRMYKVIALYEQSQRDEHAQRVTQSLAEKKRRKQQQEILERQKKHRRDFCGDVIASMRRWKVLGDYKKNINLKALHDPQNMENFLSDVAEIIANQESQTCHCQRVVHDSTFCH</sequence>
<dbReference type="Pfam" id="PF00612">
    <property type="entry name" value="IQ"/>
    <property type="match status" value="3"/>
</dbReference>
<name>A0A6J2UK63_DROLE</name>
<dbReference type="InterPro" id="IPR027417">
    <property type="entry name" value="P-loop_NTPase"/>
</dbReference>
<accession>A0A6J2UK63</accession>
<dbReference type="RefSeq" id="XP_030387617.1">
    <property type="nucleotide sequence ID" value="XM_030531757.1"/>
</dbReference>
<organism evidence="1 2">
    <name type="scientific">Drosophila lebanonensis</name>
    <name type="common">Fruit fly</name>
    <name type="synonym">Scaptodrosophila lebanonensis</name>
    <dbReference type="NCBI Taxonomy" id="7225"/>
    <lineage>
        <taxon>Eukaryota</taxon>
        <taxon>Metazoa</taxon>
        <taxon>Ecdysozoa</taxon>
        <taxon>Arthropoda</taxon>
        <taxon>Hexapoda</taxon>
        <taxon>Insecta</taxon>
        <taxon>Pterygota</taxon>
        <taxon>Neoptera</taxon>
        <taxon>Endopterygota</taxon>
        <taxon>Diptera</taxon>
        <taxon>Brachycera</taxon>
        <taxon>Muscomorpha</taxon>
        <taxon>Ephydroidea</taxon>
        <taxon>Drosophilidae</taxon>
        <taxon>Scaptodrosophila</taxon>
    </lineage>
</organism>
<reference evidence="2" key="1">
    <citation type="submission" date="2025-08" db="UniProtKB">
        <authorList>
            <consortium name="RefSeq"/>
        </authorList>
    </citation>
    <scope>IDENTIFICATION</scope>
    <source>
        <strain evidence="2">11010-0011.00</strain>
        <tissue evidence="2">Whole body</tissue>
    </source>
</reference>
<protein>
    <submittedName>
        <fullName evidence="2">Uncharacterized protein LOC115634172</fullName>
    </submittedName>
</protein>
<dbReference type="Proteomes" id="UP000504634">
    <property type="component" value="Unplaced"/>
</dbReference>
<dbReference type="SUPFAM" id="SSF52540">
    <property type="entry name" value="P-loop containing nucleoside triphosphate hydrolases"/>
    <property type="match status" value="1"/>
</dbReference>
<dbReference type="PROSITE" id="PS50096">
    <property type="entry name" value="IQ"/>
    <property type="match status" value="3"/>
</dbReference>
<evidence type="ECO:0000313" key="1">
    <source>
        <dbReference type="Proteomes" id="UP000504634"/>
    </source>
</evidence>
<dbReference type="GeneID" id="115634172"/>
<dbReference type="AlphaFoldDB" id="A0A6J2UK63"/>
<dbReference type="OrthoDB" id="190375at2759"/>
<proteinExistence type="predicted"/>
<evidence type="ECO:0000313" key="2">
    <source>
        <dbReference type="RefSeq" id="XP_030387617.1"/>
    </source>
</evidence>
<gene>
    <name evidence="2" type="primary">LOC115634172</name>
</gene>